<dbReference type="InterPro" id="IPR003764">
    <property type="entry name" value="GlcNAc_6-P_deAcase"/>
</dbReference>
<feature type="binding site" evidence="7">
    <location>
        <position position="134"/>
    </location>
    <ligand>
        <name>substrate</name>
    </ligand>
</feature>
<dbReference type="SUPFAM" id="SSF51338">
    <property type="entry name" value="Composite domain of metallo-dependent hydrolases"/>
    <property type="match status" value="1"/>
</dbReference>
<dbReference type="Pfam" id="PF01979">
    <property type="entry name" value="Amidohydro_1"/>
    <property type="match status" value="1"/>
</dbReference>
<gene>
    <name evidence="10" type="ORF">DCMF_22960</name>
</gene>
<evidence type="ECO:0000256" key="7">
    <source>
        <dbReference type="PIRSR" id="PIRSR038994-2"/>
    </source>
</evidence>
<dbReference type="RefSeq" id="WP_148136581.1">
    <property type="nucleotide sequence ID" value="NZ_CP017634.1"/>
</dbReference>
<dbReference type="InterPro" id="IPR032466">
    <property type="entry name" value="Metal_Hydrolase"/>
</dbReference>
<dbReference type="GO" id="GO:0046872">
    <property type="term" value="F:metal ion binding"/>
    <property type="evidence" value="ECO:0007669"/>
    <property type="project" value="UniProtKB-KW"/>
</dbReference>
<evidence type="ECO:0000313" key="11">
    <source>
        <dbReference type="Proteomes" id="UP000323521"/>
    </source>
</evidence>
<dbReference type="GO" id="GO:0008448">
    <property type="term" value="F:N-acetylglucosamine-6-phosphate deacetylase activity"/>
    <property type="evidence" value="ECO:0007669"/>
    <property type="project" value="InterPro"/>
</dbReference>
<feature type="binding site" evidence="7">
    <location>
        <position position="245"/>
    </location>
    <ligand>
        <name>substrate</name>
    </ligand>
</feature>
<evidence type="ECO:0000256" key="5">
    <source>
        <dbReference type="PIRNR" id="PIRNR038994"/>
    </source>
</evidence>
<dbReference type="PIRSF" id="PIRSF038994">
    <property type="entry name" value="NagA"/>
    <property type="match status" value="1"/>
</dbReference>
<feature type="binding site" evidence="7">
    <location>
        <begin position="302"/>
        <end position="304"/>
    </location>
    <ligand>
        <name>substrate</name>
    </ligand>
</feature>
<evidence type="ECO:0000256" key="3">
    <source>
        <dbReference type="ARBA" id="ARBA00022801"/>
    </source>
</evidence>
<keyword evidence="2 8" id="KW-0479">Metal-binding</keyword>
<evidence type="ECO:0000256" key="4">
    <source>
        <dbReference type="ARBA" id="ARBA00023277"/>
    </source>
</evidence>
<evidence type="ECO:0000313" key="10">
    <source>
        <dbReference type="EMBL" id="ATW27232.1"/>
    </source>
</evidence>
<keyword evidence="11" id="KW-1185">Reference proteome</keyword>
<accession>A0A3G1KXR6</accession>
<dbReference type="AlphaFoldDB" id="A0A3G1KXR6"/>
<dbReference type="EMBL" id="CP017634">
    <property type="protein sequence ID" value="ATW27232.1"/>
    <property type="molecule type" value="Genomic_DNA"/>
</dbReference>
<dbReference type="Proteomes" id="UP000323521">
    <property type="component" value="Chromosome"/>
</dbReference>
<dbReference type="PANTHER" id="PTHR11113:SF14">
    <property type="entry name" value="N-ACETYLGLUCOSAMINE-6-PHOSPHATE DEACETYLASE"/>
    <property type="match status" value="1"/>
</dbReference>
<dbReference type="CDD" id="cd00854">
    <property type="entry name" value="NagA"/>
    <property type="match status" value="1"/>
</dbReference>
<dbReference type="OrthoDB" id="9776488at2"/>
<protein>
    <submittedName>
        <fullName evidence="10">N-acetylglucosamine-6-phosphate deacetylase</fullName>
    </submittedName>
</protein>
<proteinExistence type="inferred from homology"/>
<name>A0A3G1KXR6_FORW1</name>
<dbReference type="InterPro" id="IPR011059">
    <property type="entry name" value="Metal-dep_hydrolase_composite"/>
</dbReference>
<dbReference type="GO" id="GO:0006046">
    <property type="term" value="P:N-acetylglucosamine catabolic process"/>
    <property type="evidence" value="ECO:0007669"/>
    <property type="project" value="TreeGrafter"/>
</dbReference>
<feature type="binding site" evidence="8">
    <location>
        <position position="210"/>
    </location>
    <ligand>
        <name>Zn(2+)</name>
        <dbReference type="ChEBI" id="CHEBI:29105"/>
    </ligand>
</feature>
<dbReference type="InterPro" id="IPR006680">
    <property type="entry name" value="Amidohydro-rel"/>
</dbReference>
<evidence type="ECO:0000256" key="6">
    <source>
        <dbReference type="PIRSR" id="PIRSR038994-1"/>
    </source>
</evidence>
<keyword evidence="3 5" id="KW-0378">Hydrolase</keyword>
<dbReference type="SUPFAM" id="SSF51556">
    <property type="entry name" value="Metallo-dependent hydrolases"/>
    <property type="match status" value="1"/>
</dbReference>
<dbReference type="NCBIfam" id="TIGR00221">
    <property type="entry name" value="nagA"/>
    <property type="match status" value="1"/>
</dbReference>
<feature type="binding site" evidence="7">
    <location>
        <position position="221"/>
    </location>
    <ligand>
        <name>substrate</name>
    </ligand>
</feature>
<dbReference type="Gene3D" id="3.20.20.140">
    <property type="entry name" value="Metal-dependent hydrolases"/>
    <property type="match status" value="1"/>
</dbReference>
<reference evidence="10 11" key="1">
    <citation type="submission" date="2016-10" db="EMBL/GenBank/DDBJ databases">
        <title>Complete Genome Sequence of Peptococcaceae strain DCMF.</title>
        <authorList>
            <person name="Edwards R.J."/>
            <person name="Holland S.I."/>
            <person name="Deshpande N.P."/>
            <person name="Wong Y.K."/>
            <person name="Ertan H."/>
            <person name="Manefield M."/>
            <person name="Russell T.L."/>
            <person name="Lee M.J."/>
        </authorList>
    </citation>
    <scope>NUCLEOTIDE SEQUENCE [LARGE SCALE GENOMIC DNA]</scope>
    <source>
        <strain evidence="10 11">DCMF</strain>
    </source>
</reference>
<organism evidence="10 11">
    <name type="scientific">Formimonas warabiya</name>
    <dbReference type="NCBI Taxonomy" id="1761012"/>
    <lineage>
        <taxon>Bacteria</taxon>
        <taxon>Bacillati</taxon>
        <taxon>Bacillota</taxon>
        <taxon>Clostridia</taxon>
        <taxon>Eubacteriales</taxon>
        <taxon>Peptococcaceae</taxon>
        <taxon>Candidatus Formimonas</taxon>
    </lineage>
</organism>
<evidence type="ECO:0000256" key="1">
    <source>
        <dbReference type="ARBA" id="ARBA00010716"/>
    </source>
</evidence>
<feature type="domain" description="Amidohydrolase-related" evidence="9">
    <location>
        <begin position="49"/>
        <end position="375"/>
    </location>
</feature>
<evidence type="ECO:0000256" key="8">
    <source>
        <dbReference type="PIRSR" id="PIRSR038994-3"/>
    </source>
</evidence>
<keyword evidence="4 5" id="KW-0119">Carbohydrate metabolism</keyword>
<dbReference type="Gene3D" id="2.30.40.10">
    <property type="entry name" value="Urease, subunit C, domain 1"/>
    <property type="match status" value="1"/>
</dbReference>
<evidence type="ECO:0000259" key="9">
    <source>
        <dbReference type="Pfam" id="PF01979"/>
    </source>
</evidence>
<comment type="similarity">
    <text evidence="1 5">Belongs to the metallo-dependent hydrolases superfamily. NagA family.</text>
</comment>
<feature type="binding site" evidence="8">
    <location>
        <position position="123"/>
    </location>
    <ligand>
        <name>Zn(2+)</name>
        <dbReference type="ChEBI" id="CHEBI:29105"/>
    </ligand>
</feature>
<feature type="binding site" evidence="7">
    <location>
        <begin position="213"/>
        <end position="214"/>
    </location>
    <ligand>
        <name>substrate</name>
    </ligand>
</feature>
<sequence>MRLVIGNVSLVLPGEVISGQEIVIEDGLMMDYGCTGKFSGVKWDGEGGFLLPGLLDLHVHGAMGYHFSDGAGWEKILAHHLKGGTTGLLATTLSGRPDEWQAAAHTAKAGRENLPDILGIHMEGPLINPQNAGIHQGHRLGRELLPEVKKFIEENHPLVKLITLAPELPGMDLFIPWLEEKKIVVSVGHSQADLSAFEDHIRSCLTRATHIFNAMAPFHHRNPGVAGACLLNPKITVEAIADGIHLHPDTVRLVFALKGYDKMSLVTDAVALSGLPENSRGKMGHQEVRLAGNGVYDREGNLAGTNLTMMEAVKNTVQYTGCPLWQAVYMASVNPAKTLGIFHRVGSIDRGKQADLVLIDKSFQVKKVWMKGQLVFSN</sequence>
<feature type="active site" description="Proton donor/acceptor" evidence="6">
    <location>
        <position position="268"/>
    </location>
</feature>
<evidence type="ECO:0000256" key="2">
    <source>
        <dbReference type="ARBA" id="ARBA00022723"/>
    </source>
</evidence>
<comment type="cofactor">
    <cofactor evidence="8">
        <name>a divalent metal cation</name>
        <dbReference type="ChEBI" id="CHEBI:60240"/>
    </cofactor>
    <text evidence="8">Binds 1 divalent metal cation per subunit.</text>
</comment>
<dbReference type="KEGG" id="fwa:DCMF_22960"/>
<feature type="binding site" evidence="8">
    <location>
        <position position="189"/>
    </location>
    <ligand>
        <name>Zn(2+)</name>
        <dbReference type="ChEBI" id="CHEBI:29105"/>
    </ligand>
</feature>
<dbReference type="PANTHER" id="PTHR11113">
    <property type="entry name" value="N-ACETYLGLUCOSAMINE-6-PHOSPHATE DEACETYLASE"/>
    <property type="match status" value="1"/>
</dbReference>